<dbReference type="Proteomes" id="UP000887458">
    <property type="component" value="Unassembled WGS sequence"/>
</dbReference>
<dbReference type="EMBL" id="NJHN03000008">
    <property type="protein sequence ID" value="KAH9426699.1"/>
    <property type="molecule type" value="Genomic_DNA"/>
</dbReference>
<reference evidence="1 2" key="2">
    <citation type="journal article" date="2022" name="Mol. Biol. Evol.">
        <title>Comparative Genomics Reveals Insights into the Divergent Evolution of Astigmatic Mites and Household Pest Adaptations.</title>
        <authorList>
            <person name="Xiong Q."/>
            <person name="Wan A.T."/>
            <person name="Liu X."/>
            <person name="Fung C.S."/>
            <person name="Xiao X."/>
            <person name="Malainual N."/>
            <person name="Hou J."/>
            <person name="Wang L."/>
            <person name="Wang M."/>
            <person name="Yang K.Y."/>
            <person name="Cui Y."/>
            <person name="Leung E.L."/>
            <person name="Nong W."/>
            <person name="Shin S.K."/>
            <person name="Au S.W."/>
            <person name="Jeong K.Y."/>
            <person name="Chew F.T."/>
            <person name="Hui J.H."/>
            <person name="Leung T.F."/>
            <person name="Tungtrongchitr A."/>
            <person name="Zhong N."/>
            <person name="Liu Z."/>
            <person name="Tsui S.K."/>
        </authorList>
    </citation>
    <scope>NUCLEOTIDE SEQUENCE [LARGE SCALE GENOMIC DNA]</scope>
    <source>
        <strain evidence="1">Derp</strain>
    </source>
</reference>
<gene>
    <name evidence="1" type="ORF">DERP_002799</name>
</gene>
<protein>
    <submittedName>
        <fullName evidence="1">Uncharacterized protein</fullName>
    </submittedName>
</protein>
<name>A0ABQ8JVP0_DERPT</name>
<reference evidence="1 2" key="1">
    <citation type="journal article" date="2018" name="J. Allergy Clin. Immunol.">
        <title>High-quality assembly of Dermatophagoides pteronyssinus genome and transcriptome reveals a wide range of novel allergens.</title>
        <authorList>
            <person name="Liu X.Y."/>
            <person name="Yang K.Y."/>
            <person name="Wang M.Q."/>
            <person name="Kwok J.S."/>
            <person name="Zeng X."/>
            <person name="Yang Z."/>
            <person name="Xiao X.J."/>
            <person name="Lau C.P."/>
            <person name="Li Y."/>
            <person name="Huang Z.M."/>
            <person name="Ba J.G."/>
            <person name="Yim A.K."/>
            <person name="Ouyang C.Y."/>
            <person name="Ngai S.M."/>
            <person name="Chan T.F."/>
            <person name="Leung E.L."/>
            <person name="Liu L."/>
            <person name="Liu Z.G."/>
            <person name="Tsui S.K."/>
        </authorList>
    </citation>
    <scope>NUCLEOTIDE SEQUENCE [LARGE SCALE GENOMIC DNA]</scope>
    <source>
        <strain evidence="1">Derp</strain>
    </source>
</reference>
<comment type="caution">
    <text evidence="1">The sequence shown here is derived from an EMBL/GenBank/DDBJ whole genome shotgun (WGS) entry which is preliminary data.</text>
</comment>
<evidence type="ECO:0000313" key="2">
    <source>
        <dbReference type="Proteomes" id="UP000887458"/>
    </source>
</evidence>
<evidence type="ECO:0000313" key="1">
    <source>
        <dbReference type="EMBL" id="KAH9426699.1"/>
    </source>
</evidence>
<proteinExistence type="predicted"/>
<keyword evidence="2" id="KW-1185">Reference proteome</keyword>
<organism evidence="1 2">
    <name type="scientific">Dermatophagoides pteronyssinus</name>
    <name type="common">European house dust mite</name>
    <dbReference type="NCBI Taxonomy" id="6956"/>
    <lineage>
        <taxon>Eukaryota</taxon>
        <taxon>Metazoa</taxon>
        <taxon>Ecdysozoa</taxon>
        <taxon>Arthropoda</taxon>
        <taxon>Chelicerata</taxon>
        <taxon>Arachnida</taxon>
        <taxon>Acari</taxon>
        <taxon>Acariformes</taxon>
        <taxon>Sarcoptiformes</taxon>
        <taxon>Astigmata</taxon>
        <taxon>Psoroptidia</taxon>
        <taxon>Analgoidea</taxon>
        <taxon>Pyroglyphidae</taxon>
        <taxon>Dermatophagoidinae</taxon>
        <taxon>Dermatophagoides</taxon>
    </lineage>
</organism>
<accession>A0ABQ8JVP0</accession>
<sequence>MKNSQFRFSLGYLSGFLITTKKPNSFSVTQRYQPISFNVIGLIINVPSGLVSIGANESLEIFGSESRSHLTGLIGLASISQRNIRSIPSIIGKPNPGSRTIENSGGSIERKVKNTKINSVIY</sequence>